<dbReference type="OrthoDB" id="9830785at2"/>
<keyword evidence="1" id="KW-0732">Signal</keyword>
<dbReference type="Proteomes" id="UP000255326">
    <property type="component" value="Unassembled WGS sequence"/>
</dbReference>
<accession>A0A370GEN3</accession>
<evidence type="ECO:0000256" key="1">
    <source>
        <dbReference type="SAM" id="SignalP"/>
    </source>
</evidence>
<evidence type="ECO:0000313" key="3">
    <source>
        <dbReference type="Proteomes" id="UP000255326"/>
    </source>
</evidence>
<name>A0A370GEN3_9BACI</name>
<feature type="chain" id="PRO_5039214860" evidence="1">
    <location>
        <begin position="20"/>
        <end position="409"/>
    </location>
</feature>
<evidence type="ECO:0000313" key="2">
    <source>
        <dbReference type="EMBL" id="RDI41666.1"/>
    </source>
</evidence>
<protein>
    <submittedName>
        <fullName evidence="2">Uncharacterized protein</fullName>
    </submittedName>
</protein>
<gene>
    <name evidence="2" type="ORF">DFR59_107121</name>
</gene>
<dbReference type="RefSeq" id="WP_114745997.1">
    <property type="nucleotide sequence ID" value="NZ_QQAY01000007.1"/>
</dbReference>
<dbReference type="EMBL" id="QQAY01000007">
    <property type="protein sequence ID" value="RDI41666.1"/>
    <property type="molecule type" value="Genomic_DNA"/>
</dbReference>
<reference evidence="2 3" key="1">
    <citation type="submission" date="2018-07" db="EMBL/GenBank/DDBJ databases">
        <title>Genomic Encyclopedia of Type Strains, Phase IV (KMG-IV): sequencing the most valuable type-strain genomes for metagenomic binning, comparative biology and taxonomic classification.</title>
        <authorList>
            <person name="Goeker M."/>
        </authorList>
    </citation>
    <scope>NUCLEOTIDE SEQUENCE [LARGE SCALE GENOMIC DNA]</scope>
    <source>
        <strain evidence="2 3">DSM 25281</strain>
    </source>
</reference>
<proteinExistence type="predicted"/>
<feature type="signal peptide" evidence="1">
    <location>
        <begin position="1"/>
        <end position="19"/>
    </location>
</feature>
<sequence length="409" mass="44283">MKKLLIVLVSIIFFGLQIAAPSPTNAATTYSAFEASKIVFQEHFITGNHLQDSRLKAPHSGANEMRLAEDAAFLSVYTYQAKQKGDSTYTSALSELNKSIAYLYSKVSTNESQFKNAFQAPGTGLILQASIMMKKFNMSDLSAARQDQVNYLYNNTKSWLNSAYNSTASNGYTFRYNVEHQITTGSGENIKAPFAVNILAIYAGALALDSDFLFKNYGVNSPTDYPYRNDIANIGNYLKAVGFGDYSTEGRLTNVGGGRDGVGTGYATWVGLGLSQIAHGTVYTQYFSQRPSSTFMTEAEAVTKGMQTVYANRSNSLIPSGFYGFAQSSLTDATDVRAELYALAWTGDQGAVNWIDSINGLVYTNSSEGPVICRVAASDVNDGDTSETNFHRAVSGLTAGMLNGVSFNN</sequence>
<comment type="caution">
    <text evidence="2">The sequence shown here is derived from an EMBL/GenBank/DDBJ whole genome shotgun (WGS) entry which is preliminary data.</text>
</comment>
<keyword evidence="3" id="KW-1185">Reference proteome</keyword>
<dbReference type="AlphaFoldDB" id="A0A370GEN3"/>
<organism evidence="2 3">
    <name type="scientific">Falsibacillus pallidus</name>
    <dbReference type="NCBI Taxonomy" id="493781"/>
    <lineage>
        <taxon>Bacteria</taxon>
        <taxon>Bacillati</taxon>
        <taxon>Bacillota</taxon>
        <taxon>Bacilli</taxon>
        <taxon>Bacillales</taxon>
        <taxon>Bacillaceae</taxon>
        <taxon>Falsibacillus</taxon>
    </lineage>
</organism>